<comment type="cofactor">
    <cofactor evidence="3">
        <name>Zn(2+)</name>
        <dbReference type="ChEBI" id="CHEBI:29105"/>
    </cofactor>
    <text evidence="3">Binds 1 divalent metal cation per subunit.</text>
</comment>
<dbReference type="RefSeq" id="XP_009067173.1">
    <property type="nucleotide sequence ID" value="XM_009068925.1"/>
</dbReference>
<dbReference type="PANTHER" id="PTHR10907">
    <property type="entry name" value="REGUCALCIN"/>
    <property type="match status" value="1"/>
</dbReference>
<feature type="binding site" evidence="3">
    <location>
        <position position="103"/>
    </location>
    <ligand>
        <name>substrate</name>
    </ligand>
</feature>
<dbReference type="HOGENOM" id="CLU_036110_3_2_1"/>
<dbReference type="Proteomes" id="UP000030746">
    <property type="component" value="Unassembled WGS sequence"/>
</dbReference>
<sequence>MAPYQVETVLKNIATTVGEGPHYDEATKMLLHLDILAGNIHRYNTLTKIDEMRHYDAPTSLIVPRQSGGYVIANVLNLSHLNWETGQLTHLASVDQGTRNQFNDGKCDASGRLWAGTMGYMEKPVFPEMETAFLYTLEKDLKVRRHLDKITISNGITWTNNNTKMFYTDTITREVWAFDFDLESGNLSNKKVLVKCPESLGYPDGMTSDIHENIWLAFYEGSCVVRYDTTTGKEISRIKLPTSQIASCAWGGDNYDELYVTTGHINVTDDLAGSLFKVTGLESKGRKPHIFLG</sequence>
<accession>V3ZDN1</accession>
<dbReference type="GO" id="GO:0004341">
    <property type="term" value="F:gluconolactonase activity"/>
    <property type="evidence" value="ECO:0007669"/>
    <property type="project" value="TreeGrafter"/>
</dbReference>
<keyword evidence="6" id="KW-1185">Reference proteome</keyword>
<dbReference type="GeneID" id="20245291"/>
<dbReference type="Pfam" id="PF08450">
    <property type="entry name" value="SGL"/>
    <property type="match status" value="1"/>
</dbReference>
<dbReference type="KEGG" id="lgi:LOTGIDRAFT_198219"/>
<evidence type="ECO:0000259" key="4">
    <source>
        <dbReference type="Pfam" id="PF08450"/>
    </source>
</evidence>
<dbReference type="EMBL" id="KB204017">
    <property type="protein sequence ID" value="ESO82147.1"/>
    <property type="molecule type" value="Genomic_DNA"/>
</dbReference>
<evidence type="ECO:0000313" key="5">
    <source>
        <dbReference type="EMBL" id="ESO82147.1"/>
    </source>
</evidence>
<dbReference type="SUPFAM" id="SSF63829">
    <property type="entry name" value="Calcium-dependent phosphotriesterase"/>
    <property type="match status" value="1"/>
</dbReference>
<feature type="binding site" evidence="3">
    <location>
        <position position="19"/>
    </location>
    <ligand>
        <name>a divalent metal cation</name>
        <dbReference type="ChEBI" id="CHEBI:60240"/>
    </ligand>
</feature>
<feature type="binding site" evidence="3">
    <location>
        <position position="204"/>
    </location>
    <ligand>
        <name>a divalent metal cation</name>
        <dbReference type="ChEBI" id="CHEBI:60240"/>
    </ligand>
</feature>
<protein>
    <recommendedName>
        <fullName evidence="4">SMP-30/Gluconolactonase/LRE-like region domain-containing protein</fullName>
    </recommendedName>
</protein>
<dbReference type="InterPro" id="IPR005511">
    <property type="entry name" value="SMP-30"/>
</dbReference>
<dbReference type="InterPro" id="IPR013658">
    <property type="entry name" value="SGL"/>
</dbReference>
<dbReference type="OMA" id="GITWNEK"/>
<comment type="similarity">
    <text evidence="1">Belongs to the SMP-30/CGR1 family.</text>
</comment>
<organism evidence="5 6">
    <name type="scientific">Lottia gigantea</name>
    <name type="common">Giant owl limpet</name>
    <dbReference type="NCBI Taxonomy" id="225164"/>
    <lineage>
        <taxon>Eukaryota</taxon>
        <taxon>Metazoa</taxon>
        <taxon>Spiralia</taxon>
        <taxon>Lophotrochozoa</taxon>
        <taxon>Mollusca</taxon>
        <taxon>Gastropoda</taxon>
        <taxon>Patellogastropoda</taxon>
        <taxon>Lottioidea</taxon>
        <taxon>Lottiidae</taxon>
        <taxon>Lottia</taxon>
    </lineage>
</organism>
<dbReference type="AlphaFoldDB" id="V3ZDN1"/>
<dbReference type="STRING" id="225164.V3ZDN1"/>
<proteinExistence type="inferred from homology"/>
<name>V3ZDN1_LOTGI</name>
<evidence type="ECO:0000256" key="2">
    <source>
        <dbReference type="PIRSR" id="PIRSR605511-1"/>
    </source>
</evidence>
<feature type="binding site" evidence="3">
    <location>
        <position position="154"/>
    </location>
    <ligand>
        <name>a divalent metal cation</name>
        <dbReference type="ChEBI" id="CHEBI:60240"/>
    </ligand>
</feature>
<dbReference type="GO" id="GO:0019853">
    <property type="term" value="P:L-ascorbic acid biosynthetic process"/>
    <property type="evidence" value="ECO:0007669"/>
    <property type="project" value="TreeGrafter"/>
</dbReference>
<dbReference type="PRINTS" id="PR01790">
    <property type="entry name" value="SMP30FAMILY"/>
</dbReference>
<evidence type="ECO:0000313" key="6">
    <source>
        <dbReference type="Proteomes" id="UP000030746"/>
    </source>
</evidence>
<keyword evidence="3" id="KW-0479">Metal-binding</keyword>
<reference evidence="5 6" key="1">
    <citation type="journal article" date="2013" name="Nature">
        <title>Insights into bilaterian evolution from three spiralian genomes.</title>
        <authorList>
            <person name="Simakov O."/>
            <person name="Marletaz F."/>
            <person name="Cho S.J."/>
            <person name="Edsinger-Gonzales E."/>
            <person name="Havlak P."/>
            <person name="Hellsten U."/>
            <person name="Kuo D.H."/>
            <person name="Larsson T."/>
            <person name="Lv J."/>
            <person name="Arendt D."/>
            <person name="Savage R."/>
            <person name="Osoegawa K."/>
            <person name="de Jong P."/>
            <person name="Grimwood J."/>
            <person name="Chapman J.A."/>
            <person name="Shapiro H."/>
            <person name="Aerts A."/>
            <person name="Otillar R.P."/>
            <person name="Terry A.Y."/>
            <person name="Boore J.L."/>
            <person name="Grigoriev I.V."/>
            <person name="Lindberg D.R."/>
            <person name="Seaver E.C."/>
            <person name="Weisblat D.A."/>
            <person name="Putnam N.H."/>
            <person name="Rokhsar D.S."/>
        </authorList>
    </citation>
    <scope>NUCLEOTIDE SEQUENCE [LARGE SCALE GENOMIC DNA]</scope>
</reference>
<dbReference type="CTD" id="20245291"/>
<feature type="active site" description="Proton donor/acceptor" evidence="2">
    <location>
        <position position="204"/>
    </location>
</feature>
<dbReference type="GO" id="GO:0005509">
    <property type="term" value="F:calcium ion binding"/>
    <property type="evidence" value="ECO:0007669"/>
    <property type="project" value="TreeGrafter"/>
</dbReference>
<dbReference type="Gene3D" id="2.120.10.30">
    <property type="entry name" value="TolB, C-terminal domain"/>
    <property type="match status" value="1"/>
</dbReference>
<gene>
    <name evidence="5" type="ORF">LOTGIDRAFT_198219</name>
</gene>
<dbReference type="InterPro" id="IPR011042">
    <property type="entry name" value="6-blade_b-propeller_TolB-like"/>
</dbReference>
<feature type="domain" description="SMP-30/Gluconolactonase/LRE-like region" evidence="4">
    <location>
        <begin position="17"/>
        <end position="263"/>
    </location>
</feature>
<dbReference type="OrthoDB" id="423498at2759"/>
<keyword evidence="3" id="KW-0862">Zinc</keyword>
<evidence type="ECO:0000256" key="1">
    <source>
        <dbReference type="ARBA" id="ARBA00008853"/>
    </source>
</evidence>
<evidence type="ECO:0000256" key="3">
    <source>
        <dbReference type="PIRSR" id="PIRSR605511-2"/>
    </source>
</evidence>
<dbReference type="PANTHER" id="PTHR10907:SF47">
    <property type="entry name" value="REGUCALCIN"/>
    <property type="match status" value="1"/>
</dbReference>